<dbReference type="PANTHER" id="PTHR33199:SF2">
    <property type="entry name" value="OS02G0475300 PROTEIN"/>
    <property type="match status" value="1"/>
</dbReference>
<evidence type="ECO:0000313" key="1">
    <source>
        <dbReference type="EMBL" id="GJM85011.1"/>
    </source>
</evidence>
<dbReference type="GO" id="GO:0005886">
    <property type="term" value="C:plasma membrane"/>
    <property type="evidence" value="ECO:0007669"/>
    <property type="project" value="TreeGrafter"/>
</dbReference>
<keyword evidence="2" id="KW-1185">Reference proteome</keyword>
<dbReference type="PANTHER" id="PTHR33199">
    <property type="entry name" value="MACPF DOMAIN-CONTAINING PROTEIN CAD1"/>
    <property type="match status" value="1"/>
</dbReference>
<dbReference type="EMBL" id="BQKI01000001">
    <property type="protein sequence ID" value="GJM85011.1"/>
    <property type="molecule type" value="Genomic_DNA"/>
</dbReference>
<dbReference type="Proteomes" id="UP001054889">
    <property type="component" value="Unassembled WGS sequence"/>
</dbReference>
<reference evidence="1" key="2">
    <citation type="submission" date="2021-12" db="EMBL/GenBank/DDBJ databases">
        <title>Resequencing data analysis of finger millet.</title>
        <authorList>
            <person name="Hatakeyama M."/>
            <person name="Aluri S."/>
            <person name="Balachadran M.T."/>
            <person name="Sivarajan S.R."/>
            <person name="Poveda L."/>
            <person name="Shimizu-Inatsugi R."/>
            <person name="Schlapbach R."/>
            <person name="Sreeman S.M."/>
            <person name="Shimizu K.K."/>
        </authorList>
    </citation>
    <scope>NUCLEOTIDE SEQUENCE</scope>
</reference>
<accession>A0AAV5BFK3</accession>
<reference evidence="1" key="1">
    <citation type="journal article" date="2018" name="DNA Res.">
        <title>Multiple hybrid de novo genome assembly of finger millet, an orphan allotetraploid crop.</title>
        <authorList>
            <person name="Hatakeyama M."/>
            <person name="Aluri S."/>
            <person name="Balachadran M.T."/>
            <person name="Sivarajan S.R."/>
            <person name="Patrignani A."/>
            <person name="Gruter S."/>
            <person name="Poveda L."/>
            <person name="Shimizu-Inatsugi R."/>
            <person name="Baeten J."/>
            <person name="Francoijs K.J."/>
            <person name="Nataraja K.N."/>
            <person name="Reddy Y.A.N."/>
            <person name="Phadnis S."/>
            <person name="Ravikumar R.L."/>
            <person name="Schlapbach R."/>
            <person name="Sreeman S.M."/>
            <person name="Shimizu K.K."/>
        </authorList>
    </citation>
    <scope>NUCLEOTIDE SEQUENCE</scope>
</reference>
<comment type="caution">
    <text evidence="1">The sequence shown here is derived from an EMBL/GenBank/DDBJ whole genome shotgun (WGS) entry which is preliminary data.</text>
</comment>
<proteinExistence type="predicted"/>
<dbReference type="InterPro" id="IPR044663">
    <property type="entry name" value="CAD1/NSL1-like"/>
</dbReference>
<dbReference type="GO" id="GO:2000031">
    <property type="term" value="P:regulation of salicylic acid mediated signaling pathway"/>
    <property type="evidence" value="ECO:0007669"/>
    <property type="project" value="InterPro"/>
</dbReference>
<name>A0AAV5BFK3_ELECO</name>
<sequence length="139" mass="15375">MEVGEEVVRALGAGFDLTSDFRLRFAKASSRRLVELDDGDRRDVPLPGGGGAALRGVPRDVVVDKGDRIRFRSDVLEFNQVRASFRRCCPTPSPSPSPSTPRDLRTSRPLLCSVFLCCCWCWSRAAACDWLPGNFGDRV</sequence>
<dbReference type="GO" id="GO:0009626">
    <property type="term" value="P:plant-type hypersensitive response"/>
    <property type="evidence" value="ECO:0007669"/>
    <property type="project" value="TreeGrafter"/>
</dbReference>
<dbReference type="AlphaFoldDB" id="A0AAV5BFK3"/>
<gene>
    <name evidence="1" type="primary">ga00738</name>
    <name evidence="1" type="ORF">PR202_ga00738</name>
</gene>
<protein>
    <submittedName>
        <fullName evidence="1">Uncharacterized protein</fullName>
    </submittedName>
</protein>
<organism evidence="1 2">
    <name type="scientific">Eleusine coracana subsp. coracana</name>
    <dbReference type="NCBI Taxonomy" id="191504"/>
    <lineage>
        <taxon>Eukaryota</taxon>
        <taxon>Viridiplantae</taxon>
        <taxon>Streptophyta</taxon>
        <taxon>Embryophyta</taxon>
        <taxon>Tracheophyta</taxon>
        <taxon>Spermatophyta</taxon>
        <taxon>Magnoliopsida</taxon>
        <taxon>Liliopsida</taxon>
        <taxon>Poales</taxon>
        <taxon>Poaceae</taxon>
        <taxon>PACMAD clade</taxon>
        <taxon>Chloridoideae</taxon>
        <taxon>Cynodonteae</taxon>
        <taxon>Eleusininae</taxon>
        <taxon>Eleusine</taxon>
    </lineage>
</organism>
<evidence type="ECO:0000313" key="2">
    <source>
        <dbReference type="Proteomes" id="UP001054889"/>
    </source>
</evidence>